<organism evidence="1 2">
    <name type="scientific">Moorena producens PAL-8-15-08-1</name>
    <dbReference type="NCBI Taxonomy" id="1458985"/>
    <lineage>
        <taxon>Bacteria</taxon>
        <taxon>Bacillati</taxon>
        <taxon>Cyanobacteriota</taxon>
        <taxon>Cyanophyceae</taxon>
        <taxon>Coleofasciculales</taxon>
        <taxon>Coleofasciculaceae</taxon>
        <taxon>Moorena</taxon>
    </lineage>
</organism>
<protein>
    <submittedName>
        <fullName evidence="1">Uncharacterized protein</fullName>
    </submittedName>
</protein>
<reference evidence="2" key="1">
    <citation type="submission" date="2016-10" db="EMBL/GenBank/DDBJ databases">
        <title>Comparative genomics uncovers the prolific and rare metabolic potential of the cyanobacterial genus Moorea.</title>
        <authorList>
            <person name="Leao T."/>
            <person name="Castelao G."/>
            <person name="Korobeynikov A."/>
            <person name="Monroe E.A."/>
            <person name="Podell S."/>
            <person name="Glukhov E."/>
            <person name="Allen E."/>
            <person name="Gerwick W.H."/>
            <person name="Gerwick L."/>
        </authorList>
    </citation>
    <scope>NUCLEOTIDE SEQUENCE [LARGE SCALE GENOMIC DNA]</scope>
    <source>
        <strain evidence="2">PAL-8-15-08-1</strain>
    </source>
</reference>
<dbReference type="STRING" id="1458985.BJP34_13700"/>
<proteinExistence type="predicted"/>
<dbReference type="OrthoDB" id="489677at2"/>
<dbReference type="KEGG" id="mpro:BJP34_13700"/>
<accession>A0A1D8TRX8</accession>
<dbReference type="EMBL" id="CP017599">
    <property type="protein sequence ID" value="AOX00367.1"/>
    <property type="molecule type" value="Genomic_DNA"/>
</dbReference>
<evidence type="ECO:0000313" key="2">
    <source>
        <dbReference type="Proteomes" id="UP000177870"/>
    </source>
</evidence>
<sequence>MAKPKPIPAITLPPAANPQQEGEWLRETLAQWLDQEFLPEAINQTIAQRAAQIFVRQRMEGENDLGSLVIAIVTEMQSFDFRESFYGEFAIANAVSDLLLQSLGIDRCCGQ</sequence>
<dbReference type="PANTHER" id="PTHR36776">
    <property type="entry name" value="EXPRESSED PROTEIN"/>
    <property type="match status" value="1"/>
</dbReference>
<dbReference type="Proteomes" id="UP000177870">
    <property type="component" value="Chromosome"/>
</dbReference>
<dbReference type="RefSeq" id="WP_070392829.1">
    <property type="nucleotide sequence ID" value="NZ_CP017599.1"/>
</dbReference>
<dbReference type="AlphaFoldDB" id="A0A1D8TRX8"/>
<gene>
    <name evidence="1" type="ORF">BJP34_13700</name>
</gene>
<dbReference type="PANTHER" id="PTHR36776:SF1">
    <property type="entry name" value="EXPRESSED PROTEIN"/>
    <property type="match status" value="1"/>
</dbReference>
<name>A0A1D8TRX8_9CYAN</name>
<evidence type="ECO:0000313" key="1">
    <source>
        <dbReference type="EMBL" id="AOX00367.1"/>
    </source>
</evidence>